<keyword evidence="4" id="KW-0378">Hydrolase</keyword>
<evidence type="ECO:0000256" key="1">
    <source>
        <dbReference type="ARBA" id="ARBA00003496"/>
    </source>
</evidence>
<accession>A0AAE8SQJ6</accession>
<dbReference type="Proteomes" id="UP001187682">
    <property type="component" value="Unassembled WGS sequence"/>
</dbReference>
<feature type="domain" description="GPI inositol-deacylase winged helix" evidence="7">
    <location>
        <begin position="608"/>
        <end position="677"/>
    </location>
</feature>
<dbReference type="InterPro" id="IPR054471">
    <property type="entry name" value="GPIID_WHD"/>
</dbReference>
<dbReference type="Pfam" id="PF07819">
    <property type="entry name" value="PGAP1"/>
    <property type="match status" value="1"/>
</dbReference>
<organism evidence="9 10">
    <name type="scientific">Cephalotrichum gorgonifer</name>
    <dbReference type="NCBI Taxonomy" id="2041049"/>
    <lineage>
        <taxon>Eukaryota</taxon>
        <taxon>Fungi</taxon>
        <taxon>Dikarya</taxon>
        <taxon>Ascomycota</taxon>
        <taxon>Pezizomycotina</taxon>
        <taxon>Sordariomycetes</taxon>
        <taxon>Hypocreomycetidae</taxon>
        <taxon>Microascales</taxon>
        <taxon>Microascaceae</taxon>
        <taxon>Cephalotrichum</taxon>
    </lineage>
</organism>
<keyword evidence="4" id="KW-0256">Endoplasmic reticulum</keyword>
<dbReference type="EMBL" id="ONZQ02000001">
    <property type="protein sequence ID" value="SPN96677.1"/>
    <property type="molecule type" value="Genomic_DNA"/>
</dbReference>
<feature type="domain" description="GPI inositol-deacylase PGAP1-like alpha/beta" evidence="6">
    <location>
        <begin position="44"/>
        <end position="174"/>
    </location>
</feature>
<evidence type="ECO:0000313" key="9">
    <source>
        <dbReference type="EMBL" id="SPN96677.1"/>
    </source>
</evidence>
<dbReference type="Pfam" id="PF24883">
    <property type="entry name" value="NPHP3_N"/>
    <property type="match status" value="1"/>
</dbReference>
<evidence type="ECO:0000256" key="3">
    <source>
        <dbReference type="ARBA" id="ARBA00022737"/>
    </source>
</evidence>
<dbReference type="GO" id="GO:0015031">
    <property type="term" value="P:protein transport"/>
    <property type="evidence" value="ECO:0007669"/>
    <property type="project" value="UniProtKB-KW"/>
</dbReference>
<dbReference type="SUPFAM" id="SSF53474">
    <property type="entry name" value="alpha/beta-Hydrolases"/>
    <property type="match status" value="1"/>
</dbReference>
<gene>
    <name evidence="9" type="ORF">DNG_00198</name>
</gene>
<dbReference type="InterPro" id="IPR027417">
    <property type="entry name" value="P-loop_NTPase"/>
</dbReference>
<sequence>MDKPSLLHAETSDSHRGSGGNQKGDLGLLTLNQPSASCPVAADIIFIHGLGGGSRKTWSYSSDPGHFWPQSWLSKDPDFANVRIHTFGYAADWADSQRSVLGISDFAHSLLGEISNHSDIRRATTGIILCGHSLGGCVAKKAYIHARHDPSRADLASRIRSIIFLGTPHRGSNLAGILNKVLSATATKKPFVPSLKRGSSELVDINDAFRNIQTPLRLWSFYETLPTKTFAFFRSIVVEKDSATLGYPGEEIAALAADHRQLCKFRSPDDPNYKTIRNAMLTAVDAIRSAQPELNLAEKKRGTADNDARLRHFLQIQSMPEDDFEALRVLKQPGSCEWLTHREGFFNWLAGGEDVPNIFWLMANPGAGKSVLSVHVLDTVGESDSVTCSGSSFQGSKSRNSAISECLRSLAYQMARADTGVLSKVLHLEEEGLTWNPLDESAVWRNLFVSNIFDVPSISRHVWVIDGLDECVDFQAIFAKKLLLNVSPKLRIFMTSRPLEAIERGMRSLGPKVSRYGLEKDDTAEDMTRVVMTKLRELGIPEDEEDRLCRAILGRSSGMFLWVWLVLREFESDTIWTTEDMYSALNEIPSDLTDLYIKNLGPVLKDKRALKLAKPILSWVILGSRMLTTQEIRCIQETLKRIERAIPTICAQLLSVDKSNRVHIVHETFREFLLSEESPPALDIHKTQSNSRIAMLLLRYLTGDHMQPVIRGDSTFTLRGIESRADLALVDYAARYFSDHLSGGDALDNELLDSLVRFLESDKVLSWIALAAKDGDMLRLSKVATHLQQYVDKRLESLGPNAVEPRCNLDGDVVVISTRSSSGAVLRSMKMAVFQPIRTTTGDEYSQNLLNGICALVTNTEGSRAVWEYIIYDDPDDEDLARHALVVADLTPSLAQWDMSQALWDVTIGEKKGPACKVILEQIVPSGGVRLLLNKSGDRLLREIVGGFDLWELPSGRRLATQTFQECWGRGSRNIGAFPRTDVISLKPLITQHPTEPEWLVCVDVTMHEPVMLVSWGDLKPRPYLDHKALEDTADEEAGEPHRLDQPTPPGLFAILLHGLETVMPNPDTYDLGLIWDAWLHQYIALCATIDTCAVPVAKALWATNLKPIAFFASTRTLIFKARNDWIYSTDMLQHFPHADNGDPYLPISQSPLTVRGRDSKGGEGLSCQECGGHHRVQAKRHFLSSFLSIGHGYSIFWTYGTLTPDGRQTLDFIIWSESAKANVVVKDGLRYGEEVELVERKDKDGNVFMREWERVEVDSWSVNPRMEGSA</sequence>
<evidence type="ECO:0000256" key="5">
    <source>
        <dbReference type="SAM" id="MobiDB-lite"/>
    </source>
</evidence>
<evidence type="ECO:0000259" key="6">
    <source>
        <dbReference type="Pfam" id="PF07819"/>
    </source>
</evidence>
<feature type="region of interest" description="Disordered" evidence="5">
    <location>
        <begin position="1"/>
        <end position="21"/>
    </location>
</feature>
<evidence type="ECO:0000256" key="4">
    <source>
        <dbReference type="RuleBase" id="RU365011"/>
    </source>
</evidence>
<proteinExistence type="inferred from homology"/>
<feature type="compositionally biased region" description="Basic and acidic residues" evidence="5">
    <location>
        <begin position="1"/>
        <end position="16"/>
    </location>
</feature>
<dbReference type="Gene3D" id="3.40.50.1820">
    <property type="entry name" value="alpha/beta hydrolase"/>
    <property type="match status" value="1"/>
</dbReference>
<keyword evidence="3" id="KW-0677">Repeat</keyword>
<keyword evidence="4" id="KW-0472">Membrane</keyword>
<dbReference type="GO" id="GO:0005789">
    <property type="term" value="C:endoplasmic reticulum membrane"/>
    <property type="evidence" value="ECO:0007669"/>
    <property type="project" value="UniProtKB-SubCell"/>
</dbReference>
<comment type="function">
    <text evidence="1 4">Involved in inositol deacylation of GPI-anchored proteins which plays important roles in the quality control and ER-associated degradation of GPI-anchored proteins.</text>
</comment>
<reference evidence="9" key="1">
    <citation type="submission" date="2018-03" db="EMBL/GenBank/DDBJ databases">
        <authorList>
            <person name="Guldener U."/>
        </authorList>
    </citation>
    <scope>NUCLEOTIDE SEQUENCE</scope>
</reference>
<evidence type="ECO:0000259" key="8">
    <source>
        <dbReference type="Pfam" id="PF24883"/>
    </source>
</evidence>
<dbReference type="Pfam" id="PF22939">
    <property type="entry name" value="WHD_GPIID"/>
    <property type="match status" value="1"/>
</dbReference>
<evidence type="ECO:0000256" key="2">
    <source>
        <dbReference type="ARBA" id="ARBA00015856"/>
    </source>
</evidence>
<dbReference type="InterPro" id="IPR012908">
    <property type="entry name" value="PGAP1-ab_dom-like"/>
</dbReference>
<comment type="caution">
    <text evidence="9">The sequence shown here is derived from an EMBL/GenBank/DDBJ whole genome shotgun (WGS) entry which is preliminary data.</text>
</comment>
<name>A0AAE8SQJ6_9PEZI</name>
<dbReference type="GO" id="GO:0016788">
    <property type="term" value="F:hydrolase activity, acting on ester bonds"/>
    <property type="evidence" value="ECO:0007669"/>
    <property type="project" value="InterPro"/>
</dbReference>
<dbReference type="EC" id="3.1.-.-" evidence="4"/>
<keyword evidence="4" id="KW-0653">Protein transport</keyword>
<feature type="domain" description="Nephrocystin 3-like N-terminal" evidence="8">
    <location>
        <begin position="334"/>
        <end position="497"/>
    </location>
</feature>
<dbReference type="PANTHER" id="PTHR10039:SF16">
    <property type="entry name" value="GPI INOSITOL-DEACYLASE"/>
    <property type="match status" value="1"/>
</dbReference>
<comment type="similarity">
    <text evidence="4">Belongs to the GPI inositol-deacylase family.</text>
</comment>
<dbReference type="AlphaFoldDB" id="A0AAE8SQJ6"/>
<dbReference type="SUPFAM" id="SSF52540">
    <property type="entry name" value="P-loop containing nucleoside triphosphate hydrolases"/>
    <property type="match status" value="1"/>
</dbReference>
<dbReference type="PANTHER" id="PTHR10039">
    <property type="entry name" value="AMELOGENIN"/>
    <property type="match status" value="1"/>
</dbReference>
<keyword evidence="10" id="KW-1185">Reference proteome</keyword>
<protein>
    <recommendedName>
        <fullName evidence="2 4">GPI inositol-deacylase</fullName>
        <ecNumber evidence="4">3.1.-.-</ecNumber>
    </recommendedName>
</protein>
<evidence type="ECO:0000259" key="7">
    <source>
        <dbReference type="Pfam" id="PF22939"/>
    </source>
</evidence>
<evidence type="ECO:0000313" key="10">
    <source>
        <dbReference type="Proteomes" id="UP001187682"/>
    </source>
</evidence>
<comment type="subcellular location">
    <subcellularLocation>
        <location evidence="4">Endoplasmic reticulum membrane</location>
    </subcellularLocation>
</comment>
<keyword evidence="4" id="KW-0813">Transport</keyword>
<dbReference type="InterPro" id="IPR056884">
    <property type="entry name" value="NPHP3-like_N"/>
</dbReference>
<dbReference type="InterPro" id="IPR029058">
    <property type="entry name" value="AB_hydrolase_fold"/>
</dbReference>